<comment type="caution">
    <text evidence="5">The sequence shown here is derived from an EMBL/GenBank/DDBJ whole genome shotgun (WGS) entry which is preliminary data.</text>
</comment>
<dbReference type="Pfam" id="PF01638">
    <property type="entry name" value="HxlR"/>
    <property type="match status" value="1"/>
</dbReference>
<evidence type="ECO:0000313" key="6">
    <source>
        <dbReference type="Proteomes" id="UP000233766"/>
    </source>
</evidence>
<keyword evidence="2" id="KW-0238">DNA-binding</keyword>
<keyword evidence="3" id="KW-0804">Transcription</keyword>
<evidence type="ECO:0000313" key="5">
    <source>
        <dbReference type="EMBL" id="PKV79213.1"/>
    </source>
</evidence>
<dbReference type="Proteomes" id="UP000233766">
    <property type="component" value="Unassembled WGS sequence"/>
</dbReference>
<evidence type="ECO:0000256" key="3">
    <source>
        <dbReference type="ARBA" id="ARBA00023163"/>
    </source>
</evidence>
<proteinExistence type="predicted"/>
<keyword evidence="1" id="KW-0805">Transcription regulation</keyword>
<dbReference type="OrthoDB" id="370168at2"/>
<dbReference type="InterPro" id="IPR002577">
    <property type="entry name" value="HTH_HxlR"/>
</dbReference>
<dbReference type="InterPro" id="IPR036388">
    <property type="entry name" value="WH-like_DNA-bd_sf"/>
</dbReference>
<accession>A0A2N3VC37</accession>
<protein>
    <submittedName>
        <fullName evidence="5">HxlR family transcriptional regulator</fullName>
    </submittedName>
</protein>
<dbReference type="PANTHER" id="PTHR33204">
    <property type="entry name" value="TRANSCRIPTIONAL REGULATOR, MARR FAMILY"/>
    <property type="match status" value="1"/>
</dbReference>
<dbReference type="PROSITE" id="PS51118">
    <property type="entry name" value="HTH_HXLR"/>
    <property type="match status" value="1"/>
</dbReference>
<feature type="domain" description="HTH hxlR-type" evidence="4">
    <location>
        <begin position="19"/>
        <end position="117"/>
    </location>
</feature>
<dbReference type="AlphaFoldDB" id="A0A2N3VC37"/>
<gene>
    <name evidence="5" type="ORF">ATK86_3600</name>
</gene>
<name>A0A2N3VC37_9NOCA</name>
<sequence length="126" mass="14134">MTTAEPVQYPPYGRYEADCPARMAVDLFANSWLPVVVYLLRDGPQRHSELLAGAGGISQKMLTQTLRRMEKMTLVRRRRYAEAPPRVDYELTEAGRDLLVPIYALGAWVDRHGPAVTTAMYGEPPG</sequence>
<dbReference type="Gene3D" id="1.10.10.10">
    <property type="entry name" value="Winged helix-like DNA-binding domain superfamily/Winged helix DNA-binding domain"/>
    <property type="match status" value="1"/>
</dbReference>
<evidence type="ECO:0000256" key="2">
    <source>
        <dbReference type="ARBA" id="ARBA00023125"/>
    </source>
</evidence>
<keyword evidence="6" id="KW-1185">Reference proteome</keyword>
<dbReference type="InterPro" id="IPR036390">
    <property type="entry name" value="WH_DNA-bd_sf"/>
</dbReference>
<dbReference type="EMBL" id="PJMW01000002">
    <property type="protein sequence ID" value="PKV79213.1"/>
    <property type="molecule type" value="Genomic_DNA"/>
</dbReference>
<dbReference type="SUPFAM" id="SSF46785">
    <property type="entry name" value="Winged helix' DNA-binding domain"/>
    <property type="match status" value="1"/>
</dbReference>
<reference evidence="5 6" key="1">
    <citation type="submission" date="2017-12" db="EMBL/GenBank/DDBJ databases">
        <title>Sequencing the genomes of 1000 Actinobacteria strains.</title>
        <authorList>
            <person name="Klenk H.-P."/>
        </authorList>
    </citation>
    <scope>NUCLEOTIDE SEQUENCE [LARGE SCALE GENOMIC DNA]</scope>
    <source>
        <strain evidence="5 6">DSM 44489</strain>
    </source>
</reference>
<dbReference type="RefSeq" id="WP_101465520.1">
    <property type="nucleotide sequence ID" value="NZ_PJMW01000002.1"/>
</dbReference>
<evidence type="ECO:0000256" key="1">
    <source>
        <dbReference type="ARBA" id="ARBA00023015"/>
    </source>
</evidence>
<dbReference type="PANTHER" id="PTHR33204:SF18">
    <property type="entry name" value="TRANSCRIPTIONAL REGULATORY PROTEIN"/>
    <property type="match status" value="1"/>
</dbReference>
<organism evidence="5 6">
    <name type="scientific">Nocardia fluminea</name>
    <dbReference type="NCBI Taxonomy" id="134984"/>
    <lineage>
        <taxon>Bacteria</taxon>
        <taxon>Bacillati</taxon>
        <taxon>Actinomycetota</taxon>
        <taxon>Actinomycetes</taxon>
        <taxon>Mycobacteriales</taxon>
        <taxon>Nocardiaceae</taxon>
        <taxon>Nocardia</taxon>
    </lineage>
</organism>
<dbReference type="GO" id="GO:0003677">
    <property type="term" value="F:DNA binding"/>
    <property type="evidence" value="ECO:0007669"/>
    <property type="project" value="UniProtKB-KW"/>
</dbReference>
<evidence type="ECO:0000259" key="4">
    <source>
        <dbReference type="PROSITE" id="PS51118"/>
    </source>
</evidence>